<feature type="transmembrane region" description="Helical" evidence="1">
    <location>
        <begin position="6"/>
        <end position="28"/>
    </location>
</feature>
<dbReference type="AlphaFoldDB" id="A0A9W9ZJC5"/>
<comment type="caution">
    <text evidence="2">The sequence shown here is derived from an EMBL/GenBank/DDBJ whole genome shotgun (WGS) entry which is preliminary data.</text>
</comment>
<dbReference type="OrthoDB" id="6021927at2759"/>
<protein>
    <submittedName>
        <fullName evidence="2">Uncharacterized protein</fullName>
    </submittedName>
</protein>
<keyword evidence="3" id="KW-1185">Reference proteome</keyword>
<evidence type="ECO:0000256" key="1">
    <source>
        <dbReference type="SAM" id="Phobius"/>
    </source>
</evidence>
<organism evidence="2 3">
    <name type="scientific">Desmophyllum pertusum</name>
    <dbReference type="NCBI Taxonomy" id="174260"/>
    <lineage>
        <taxon>Eukaryota</taxon>
        <taxon>Metazoa</taxon>
        <taxon>Cnidaria</taxon>
        <taxon>Anthozoa</taxon>
        <taxon>Hexacorallia</taxon>
        <taxon>Scleractinia</taxon>
        <taxon>Caryophylliina</taxon>
        <taxon>Caryophylliidae</taxon>
        <taxon>Desmophyllum</taxon>
    </lineage>
</organism>
<dbReference type="EMBL" id="MU825919">
    <property type="protein sequence ID" value="KAJ7382611.1"/>
    <property type="molecule type" value="Genomic_DNA"/>
</dbReference>
<sequence>MILLLQGYAVLPLLPISFPIVWICLNLYGTARIKVLFTFLKETEKPTDEITLQDVLHCFWKNLLGDPSSLPRTANLLENLGSVTVWCCVDKEGILSLPNPCAEKVFFLKSRKHKLKEELVWSGKGEKRERLHLDK</sequence>
<accession>A0A9W9ZJC5</accession>
<evidence type="ECO:0000313" key="3">
    <source>
        <dbReference type="Proteomes" id="UP001163046"/>
    </source>
</evidence>
<name>A0A9W9ZJC5_9CNID</name>
<gene>
    <name evidence="2" type="ORF">OS493_033969</name>
</gene>
<proteinExistence type="predicted"/>
<dbReference type="PANTHER" id="PTHR13219:SF6">
    <property type="entry name" value="TRANSMEMBRANE PROTEIN 94"/>
    <property type="match status" value="1"/>
</dbReference>
<dbReference type="PANTHER" id="PTHR13219">
    <property type="entry name" value="TRANSMEMBRANE PROTEIN 94"/>
    <property type="match status" value="1"/>
</dbReference>
<evidence type="ECO:0000313" key="2">
    <source>
        <dbReference type="EMBL" id="KAJ7382611.1"/>
    </source>
</evidence>
<keyword evidence="1" id="KW-0812">Transmembrane</keyword>
<reference evidence="2" key="1">
    <citation type="submission" date="2023-01" db="EMBL/GenBank/DDBJ databases">
        <title>Genome assembly of the deep-sea coral Lophelia pertusa.</title>
        <authorList>
            <person name="Herrera S."/>
            <person name="Cordes E."/>
        </authorList>
    </citation>
    <scope>NUCLEOTIDE SEQUENCE</scope>
    <source>
        <strain evidence="2">USNM1676648</strain>
        <tissue evidence="2">Polyp</tissue>
    </source>
</reference>
<keyword evidence="1" id="KW-0472">Membrane</keyword>
<dbReference type="Proteomes" id="UP001163046">
    <property type="component" value="Unassembled WGS sequence"/>
</dbReference>
<keyword evidence="1" id="KW-1133">Transmembrane helix</keyword>
<dbReference type="InterPro" id="IPR039720">
    <property type="entry name" value="TMEM94"/>
</dbReference>